<evidence type="ECO:0000313" key="2">
    <source>
        <dbReference type="EMBL" id="VAH12163.1"/>
    </source>
</evidence>
<reference evidence="2 3" key="1">
    <citation type="submission" date="2017-09" db="EMBL/GenBank/DDBJ databases">
        <authorList>
            <consortium name="International Durum Wheat Genome Sequencing Consortium (IDWGSC)"/>
            <person name="Milanesi L."/>
        </authorList>
    </citation>
    <scope>NUCLEOTIDE SEQUENCE [LARGE SCALE GENOMIC DNA]</scope>
    <source>
        <strain evidence="3">cv. Svevo</strain>
    </source>
</reference>
<dbReference type="PANTHER" id="PTHR47186:SF64">
    <property type="entry name" value="NB-ARC DOMAIN-CONTAINING PROTEIN"/>
    <property type="match status" value="1"/>
</dbReference>
<dbReference type="Gramene" id="TRITD1Bv1G002670.5">
    <property type="protein sequence ID" value="TRITD1Bv1G002670.5"/>
    <property type="gene ID" value="TRITD1Bv1G002670"/>
</dbReference>
<dbReference type="InterPro" id="IPR056789">
    <property type="entry name" value="LRR_R13L1-DRL21"/>
</dbReference>
<dbReference type="Proteomes" id="UP000324705">
    <property type="component" value="Chromosome 1B"/>
</dbReference>
<name>A0A9R0V2Q3_TRITD</name>
<protein>
    <recommendedName>
        <fullName evidence="1">R13L1/DRL21-like LRR repeat region domain-containing protein</fullName>
    </recommendedName>
</protein>
<feature type="domain" description="R13L1/DRL21-like LRR repeat region" evidence="1">
    <location>
        <begin position="30"/>
        <end position="142"/>
    </location>
</feature>
<evidence type="ECO:0000313" key="3">
    <source>
        <dbReference type="Proteomes" id="UP000324705"/>
    </source>
</evidence>
<accession>A0A9R0V2Q3</accession>
<proteinExistence type="predicted"/>
<keyword evidence="3" id="KW-1185">Reference proteome</keyword>
<dbReference type="AlphaFoldDB" id="A0A9R0V2Q3"/>
<dbReference type="Gene3D" id="3.80.10.10">
    <property type="entry name" value="Ribonuclease Inhibitor"/>
    <property type="match status" value="2"/>
</dbReference>
<dbReference type="SUPFAM" id="SSF52058">
    <property type="entry name" value="L domain-like"/>
    <property type="match status" value="1"/>
</dbReference>
<dbReference type="PANTHER" id="PTHR47186">
    <property type="entry name" value="LEUCINE-RICH REPEAT-CONTAINING PROTEIN 57"/>
    <property type="match status" value="1"/>
</dbReference>
<sequence length="666" mass="75000">MPPELGKLTKLQTLTSFVAAVTGPDCSDVAELQHLNLGGQLELCWVENVEKAEAEVANLGNKKDLRELTLRWTCVGDNKVLENFEPHDALQVLKIYSYGGKCIGMLQNMVGIHLFHCERLQFLFRCGTSFTFPKLKELTLENLLDFDRWWEINEMQEEQIIFPVLEKLFIWKGGKLIALPEAPLLQEACSGGYRSVHSAFPTLTVLEIKDLENFQRWNAATEGERILFPQLEELSVYVCPKVIDLPEAPKLSMLEVANGKKEILHSVDRCMSSLTNLILNLEYTDTTSEAECTSIVPVDNKEKWSQKSSLTIMKLRWCNSLFGEGALEQWDYFVHLENLEIDRCDVLVQWPEKVFESLVSLRRLVITNCENMTGYARAPLESLASERSQHPRGLECLCIENCPSLIEMFNVPASLKKMDIDQCIKLESIFGKQQGMEDLLQGSSCSEAIMPAAVSELPSSPMNHFCPCLEDLHLVGCGSLPAVLNLPSSLKAIFISDCTSIQVLSCQPGGLQKPEDASEPSATAAREHSLPPCLETLYIWSCTGMLGEILRLPTSLRKLRLEKISGLTSLESLSEEHPPSLESLELYCCTTLASLPNEPEAYGSLQELGITDYLAIKKLPRCLRRQLGSINNKKYLDAQYEVMAFKLKTWKEIPRLVREQWKACRN</sequence>
<dbReference type="EMBL" id="LT934112">
    <property type="protein sequence ID" value="VAH12163.1"/>
    <property type="molecule type" value="Genomic_DNA"/>
</dbReference>
<dbReference type="SUPFAM" id="SSF52047">
    <property type="entry name" value="RNI-like"/>
    <property type="match status" value="2"/>
</dbReference>
<dbReference type="Pfam" id="PF25019">
    <property type="entry name" value="LRR_R13L1-DRL21"/>
    <property type="match status" value="1"/>
</dbReference>
<evidence type="ECO:0000259" key="1">
    <source>
        <dbReference type="Pfam" id="PF25019"/>
    </source>
</evidence>
<gene>
    <name evidence="2" type="ORF">TRITD_1Bv1G002670</name>
</gene>
<dbReference type="InterPro" id="IPR032675">
    <property type="entry name" value="LRR_dom_sf"/>
</dbReference>
<organism evidence="2 3">
    <name type="scientific">Triticum turgidum subsp. durum</name>
    <name type="common">Durum wheat</name>
    <name type="synonym">Triticum durum</name>
    <dbReference type="NCBI Taxonomy" id="4567"/>
    <lineage>
        <taxon>Eukaryota</taxon>
        <taxon>Viridiplantae</taxon>
        <taxon>Streptophyta</taxon>
        <taxon>Embryophyta</taxon>
        <taxon>Tracheophyta</taxon>
        <taxon>Spermatophyta</taxon>
        <taxon>Magnoliopsida</taxon>
        <taxon>Liliopsida</taxon>
        <taxon>Poales</taxon>
        <taxon>Poaceae</taxon>
        <taxon>BOP clade</taxon>
        <taxon>Pooideae</taxon>
        <taxon>Triticodae</taxon>
        <taxon>Triticeae</taxon>
        <taxon>Triticinae</taxon>
        <taxon>Triticum</taxon>
    </lineage>
</organism>